<feature type="region of interest" description="Disordered" evidence="1">
    <location>
        <begin position="1"/>
        <end position="20"/>
    </location>
</feature>
<feature type="region of interest" description="Disordered" evidence="1">
    <location>
        <begin position="59"/>
        <end position="146"/>
    </location>
</feature>
<protein>
    <submittedName>
        <fullName evidence="3">Uncharacterized protein</fullName>
    </submittedName>
</protein>
<sequence length="146" mass="15328">MSEPTREQPKVEPTLSTAPSASRWRWSNIPSHVGPARTSTLALAVLWVAIFVLYLNVRPPVTPVPAGTGTEQPAVPPAPTQAPTVPETTVPETTVPEEEPTPTEEPLETTVPTETLPPEETTAPVPTSPSTPTSRSSSPTAVSPPG</sequence>
<gene>
    <name evidence="3" type="ORF">AVDCRST_MAG57-3220</name>
</gene>
<keyword evidence="2" id="KW-1133">Transmembrane helix</keyword>
<feature type="compositionally biased region" description="Low complexity" evidence="1">
    <location>
        <begin position="64"/>
        <end position="73"/>
    </location>
</feature>
<dbReference type="EMBL" id="CADCTI010000260">
    <property type="protein sequence ID" value="CAA9271514.1"/>
    <property type="molecule type" value="Genomic_DNA"/>
</dbReference>
<feature type="compositionally biased region" description="Acidic residues" evidence="1">
    <location>
        <begin position="95"/>
        <end position="107"/>
    </location>
</feature>
<accession>A0A6J4J6A6</accession>
<proteinExistence type="predicted"/>
<organism evidence="3">
    <name type="scientific">uncultured Blastococcus sp</name>
    <dbReference type="NCBI Taxonomy" id="217144"/>
    <lineage>
        <taxon>Bacteria</taxon>
        <taxon>Bacillati</taxon>
        <taxon>Actinomycetota</taxon>
        <taxon>Actinomycetes</taxon>
        <taxon>Geodermatophilales</taxon>
        <taxon>Geodermatophilaceae</taxon>
        <taxon>Blastococcus</taxon>
        <taxon>environmental samples</taxon>
    </lineage>
</organism>
<reference evidence="3" key="1">
    <citation type="submission" date="2020-02" db="EMBL/GenBank/DDBJ databases">
        <authorList>
            <person name="Meier V. D."/>
        </authorList>
    </citation>
    <scope>NUCLEOTIDE SEQUENCE</scope>
    <source>
        <strain evidence="3">AVDCRST_MAG57</strain>
    </source>
</reference>
<evidence type="ECO:0000256" key="2">
    <source>
        <dbReference type="SAM" id="Phobius"/>
    </source>
</evidence>
<evidence type="ECO:0000313" key="3">
    <source>
        <dbReference type="EMBL" id="CAA9271514.1"/>
    </source>
</evidence>
<feature type="transmembrane region" description="Helical" evidence="2">
    <location>
        <begin position="36"/>
        <end position="55"/>
    </location>
</feature>
<feature type="compositionally biased region" description="Low complexity" evidence="1">
    <location>
        <begin position="108"/>
        <end position="146"/>
    </location>
</feature>
<feature type="compositionally biased region" description="Low complexity" evidence="1">
    <location>
        <begin position="81"/>
        <end position="94"/>
    </location>
</feature>
<evidence type="ECO:0000256" key="1">
    <source>
        <dbReference type="SAM" id="MobiDB-lite"/>
    </source>
</evidence>
<dbReference type="AlphaFoldDB" id="A0A6J4J6A6"/>
<keyword evidence="2" id="KW-0812">Transmembrane</keyword>
<keyword evidence="2" id="KW-0472">Membrane</keyword>
<name>A0A6J4J6A6_9ACTN</name>
<feature type="compositionally biased region" description="Basic and acidic residues" evidence="1">
    <location>
        <begin position="1"/>
        <end position="10"/>
    </location>
</feature>